<evidence type="ECO:0000259" key="10">
    <source>
        <dbReference type="PROSITE" id="PS50268"/>
    </source>
</evidence>
<organism evidence="11 12">
    <name type="scientific">Dimorphilus gyrociliatus</name>
    <dbReference type="NCBI Taxonomy" id="2664684"/>
    <lineage>
        <taxon>Eukaryota</taxon>
        <taxon>Metazoa</taxon>
        <taxon>Spiralia</taxon>
        <taxon>Lophotrochozoa</taxon>
        <taxon>Annelida</taxon>
        <taxon>Polychaeta</taxon>
        <taxon>Polychaeta incertae sedis</taxon>
        <taxon>Dinophilidae</taxon>
        <taxon>Dimorphilus</taxon>
    </lineage>
</organism>
<dbReference type="GO" id="GO:0005509">
    <property type="term" value="F:calcium ion binding"/>
    <property type="evidence" value="ECO:0007669"/>
    <property type="project" value="UniProtKB-UniRule"/>
</dbReference>
<dbReference type="InterPro" id="IPR015919">
    <property type="entry name" value="Cadherin-like_sf"/>
</dbReference>
<reference evidence="11 12" key="1">
    <citation type="submission" date="2020-08" db="EMBL/GenBank/DDBJ databases">
        <authorList>
            <person name="Hejnol A."/>
        </authorList>
    </citation>
    <scope>NUCLEOTIDE SEQUENCE [LARGE SCALE GENOMIC DNA]</scope>
</reference>
<dbReference type="Gene3D" id="2.60.40.60">
    <property type="entry name" value="Cadherins"/>
    <property type="match status" value="3"/>
</dbReference>
<keyword evidence="5" id="KW-1133">Transmembrane helix</keyword>
<sequence>MFITISAALLMLKCIYPVCCCTDQRESSKMKWRYYDLSIKENTHLEYPIFKIPRNLSEGEIVEYSIENSQANKYFSINEDGRVILKKKLDYEEKTYHEIIVGISFRNCTKKERIILRLTILDENDNYPEIKVFGKDYSSEILVQENRAAGTVVALIYVQDLDSGLNGKFSCELRAFNFQLIRVTNQFYKVVTTNALDRERRNFEDIRIVCRDYAGLSSMQTLIVKVADVNDNRPIFQNSQIYLSLKEGTNKGAFVAMVRAMDPDSGENATISYFFRSDIDLFAIDEKSGKIKTTKKLTKEHLGEYTLTAIATDHGIPSHSSTMKVYITISEKGENKLFPNFT</sequence>
<feature type="signal peptide" evidence="9">
    <location>
        <begin position="1"/>
        <end position="20"/>
    </location>
</feature>
<dbReference type="Pfam" id="PF00028">
    <property type="entry name" value="Cadherin"/>
    <property type="match status" value="2"/>
</dbReference>
<dbReference type="PRINTS" id="PR00205">
    <property type="entry name" value="CADHERIN"/>
</dbReference>
<dbReference type="InterPro" id="IPR050174">
    <property type="entry name" value="Protocadherin/Cadherin-CA"/>
</dbReference>
<accession>A0A7I8WCK5</accession>
<evidence type="ECO:0000256" key="9">
    <source>
        <dbReference type="SAM" id="SignalP"/>
    </source>
</evidence>
<evidence type="ECO:0000256" key="8">
    <source>
        <dbReference type="PROSITE-ProRule" id="PRU00043"/>
    </source>
</evidence>
<dbReference type="CDD" id="cd11304">
    <property type="entry name" value="Cadherin_repeat"/>
    <property type="match status" value="3"/>
</dbReference>
<dbReference type="PROSITE" id="PS50268">
    <property type="entry name" value="CADHERIN_2"/>
    <property type="match status" value="3"/>
</dbReference>
<feature type="chain" id="PRO_5029811536" description="Cadherin domain-containing protein" evidence="9">
    <location>
        <begin position="21"/>
        <end position="342"/>
    </location>
</feature>
<keyword evidence="6" id="KW-0472">Membrane</keyword>
<evidence type="ECO:0000256" key="5">
    <source>
        <dbReference type="ARBA" id="ARBA00022989"/>
    </source>
</evidence>
<keyword evidence="2" id="KW-0812">Transmembrane</keyword>
<protein>
    <recommendedName>
        <fullName evidence="10">Cadherin domain-containing protein</fullName>
    </recommendedName>
</protein>
<name>A0A7I8WCK5_9ANNE</name>
<evidence type="ECO:0000256" key="4">
    <source>
        <dbReference type="ARBA" id="ARBA00022837"/>
    </source>
</evidence>
<dbReference type="SUPFAM" id="SSF49313">
    <property type="entry name" value="Cadherin-like"/>
    <property type="match status" value="3"/>
</dbReference>
<evidence type="ECO:0000256" key="2">
    <source>
        <dbReference type="ARBA" id="ARBA00022692"/>
    </source>
</evidence>
<dbReference type="PROSITE" id="PS00232">
    <property type="entry name" value="CADHERIN_1"/>
    <property type="match status" value="1"/>
</dbReference>
<proteinExistence type="predicted"/>
<evidence type="ECO:0000313" key="11">
    <source>
        <dbReference type="EMBL" id="CAD5125849.1"/>
    </source>
</evidence>
<keyword evidence="3" id="KW-0677">Repeat</keyword>
<gene>
    <name evidence="11" type="ORF">DGYR_LOCUS13159</name>
</gene>
<dbReference type="GO" id="GO:0007156">
    <property type="term" value="P:homophilic cell adhesion via plasma membrane adhesion molecules"/>
    <property type="evidence" value="ECO:0007669"/>
    <property type="project" value="InterPro"/>
</dbReference>
<dbReference type="InterPro" id="IPR020894">
    <property type="entry name" value="Cadherin_CS"/>
</dbReference>
<evidence type="ECO:0000256" key="6">
    <source>
        <dbReference type="ARBA" id="ARBA00023136"/>
    </source>
</evidence>
<feature type="domain" description="Cadherin" evidence="10">
    <location>
        <begin position="237"/>
        <end position="341"/>
    </location>
</feature>
<feature type="domain" description="Cadherin" evidence="10">
    <location>
        <begin position="135"/>
        <end position="236"/>
    </location>
</feature>
<dbReference type="GO" id="GO:0005886">
    <property type="term" value="C:plasma membrane"/>
    <property type="evidence" value="ECO:0007669"/>
    <property type="project" value="InterPro"/>
</dbReference>
<dbReference type="SMART" id="SM00112">
    <property type="entry name" value="CA"/>
    <property type="match status" value="3"/>
</dbReference>
<keyword evidence="7" id="KW-0325">Glycoprotein</keyword>
<dbReference type="EMBL" id="CAJFCJ010000029">
    <property type="protein sequence ID" value="CAD5125849.1"/>
    <property type="molecule type" value="Genomic_DNA"/>
</dbReference>
<comment type="subcellular location">
    <subcellularLocation>
        <location evidence="1">Membrane</location>
        <topology evidence="1">Single-pass membrane protein</topology>
    </subcellularLocation>
</comment>
<keyword evidence="4 8" id="KW-0106">Calcium</keyword>
<evidence type="ECO:0000256" key="3">
    <source>
        <dbReference type="ARBA" id="ARBA00022737"/>
    </source>
</evidence>
<dbReference type="Proteomes" id="UP000549394">
    <property type="component" value="Unassembled WGS sequence"/>
</dbReference>
<comment type="caution">
    <text evidence="11">The sequence shown here is derived from an EMBL/GenBank/DDBJ whole genome shotgun (WGS) entry which is preliminary data.</text>
</comment>
<feature type="domain" description="Cadherin" evidence="10">
    <location>
        <begin position="31"/>
        <end position="130"/>
    </location>
</feature>
<keyword evidence="9" id="KW-0732">Signal</keyword>
<evidence type="ECO:0000256" key="7">
    <source>
        <dbReference type="ARBA" id="ARBA00023180"/>
    </source>
</evidence>
<evidence type="ECO:0000313" key="12">
    <source>
        <dbReference type="Proteomes" id="UP000549394"/>
    </source>
</evidence>
<dbReference type="PANTHER" id="PTHR24028">
    <property type="entry name" value="CADHERIN-87A"/>
    <property type="match status" value="1"/>
</dbReference>
<keyword evidence="12" id="KW-1185">Reference proteome</keyword>
<dbReference type="PANTHER" id="PTHR24028:SF146">
    <property type="entry name" value="CADHERIN 96CB, ISOFORM D-RELATED"/>
    <property type="match status" value="1"/>
</dbReference>
<dbReference type="AlphaFoldDB" id="A0A7I8WCK5"/>
<dbReference type="OrthoDB" id="6272940at2759"/>
<dbReference type="FunFam" id="2.60.40.60:FF:000021">
    <property type="entry name" value="FAT atypical cadherin 1"/>
    <property type="match status" value="1"/>
</dbReference>
<evidence type="ECO:0000256" key="1">
    <source>
        <dbReference type="ARBA" id="ARBA00004167"/>
    </source>
</evidence>
<dbReference type="InterPro" id="IPR002126">
    <property type="entry name" value="Cadherin-like_dom"/>
</dbReference>